<dbReference type="EMBL" id="CAJZBQ010000020">
    <property type="protein sequence ID" value="CAG9317988.1"/>
    <property type="molecule type" value="Genomic_DNA"/>
</dbReference>
<accession>A0AAU9IWE7</accession>
<protein>
    <submittedName>
        <fullName evidence="1">Uncharacterized protein</fullName>
    </submittedName>
</protein>
<evidence type="ECO:0000313" key="1">
    <source>
        <dbReference type="EMBL" id="CAG9317988.1"/>
    </source>
</evidence>
<gene>
    <name evidence="1" type="ORF">BSTOLATCC_MIC20472</name>
</gene>
<keyword evidence="2" id="KW-1185">Reference proteome</keyword>
<organism evidence="1 2">
    <name type="scientific">Blepharisma stoltei</name>
    <dbReference type="NCBI Taxonomy" id="1481888"/>
    <lineage>
        <taxon>Eukaryota</taxon>
        <taxon>Sar</taxon>
        <taxon>Alveolata</taxon>
        <taxon>Ciliophora</taxon>
        <taxon>Postciliodesmatophora</taxon>
        <taxon>Heterotrichea</taxon>
        <taxon>Heterotrichida</taxon>
        <taxon>Blepharismidae</taxon>
        <taxon>Blepharisma</taxon>
    </lineage>
</organism>
<dbReference type="Proteomes" id="UP001162131">
    <property type="component" value="Unassembled WGS sequence"/>
</dbReference>
<dbReference type="AlphaFoldDB" id="A0AAU9IWE7"/>
<name>A0AAU9IWE7_9CILI</name>
<reference evidence="1" key="1">
    <citation type="submission" date="2021-09" db="EMBL/GenBank/DDBJ databases">
        <authorList>
            <consortium name="AG Swart"/>
            <person name="Singh M."/>
            <person name="Singh A."/>
            <person name="Seah K."/>
            <person name="Emmerich C."/>
        </authorList>
    </citation>
    <scope>NUCLEOTIDE SEQUENCE</scope>
    <source>
        <strain evidence="1">ATCC30299</strain>
    </source>
</reference>
<proteinExistence type="predicted"/>
<sequence>MPWATQTRWCERSVSIIKEILDDSFEDFVGTEFIEDVLDECIDYYASEDEDEDWQCPWWLHLLAWKRGEDWSEESWDEDEETENEREECWEIGSWLWHTINQFVSRRIGR</sequence>
<comment type="caution">
    <text evidence="1">The sequence shown here is derived from an EMBL/GenBank/DDBJ whole genome shotgun (WGS) entry which is preliminary data.</text>
</comment>
<evidence type="ECO:0000313" key="2">
    <source>
        <dbReference type="Proteomes" id="UP001162131"/>
    </source>
</evidence>